<reference evidence="3 4" key="1">
    <citation type="journal article" date="2013" name="Int. J. Syst. Evol. Microbiol.">
        <title>Comamonas guangdongensis sp. nov., isolated from subterranean forest sediment, and emended description of the genus Comamonas.</title>
        <authorList>
            <person name="Zhang J."/>
            <person name="Wang Y."/>
            <person name="Zhou S."/>
            <person name="Wu C."/>
            <person name="He J."/>
            <person name="Li F."/>
        </authorList>
    </citation>
    <scope>NUCLEOTIDE SEQUENCE [LARGE SCALE GENOMIC DNA]</scope>
    <source>
        <strain evidence="3 4">CCTCC AB2011133</strain>
    </source>
</reference>
<dbReference type="InterPro" id="IPR007621">
    <property type="entry name" value="TPM_dom"/>
</dbReference>
<dbReference type="Proteomes" id="UP001561046">
    <property type="component" value="Unassembled WGS sequence"/>
</dbReference>
<dbReference type="PANTHER" id="PTHR30373:SF8">
    <property type="entry name" value="BLL7265 PROTEIN"/>
    <property type="match status" value="1"/>
</dbReference>
<keyword evidence="4" id="KW-1185">Reference proteome</keyword>
<evidence type="ECO:0000313" key="4">
    <source>
        <dbReference type="Proteomes" id="UP001561046"/>
    </source>
</evidence>
<gene>
    <name evidence="3" type="ORF">AB6724_05065</name>
</gene>
<dbReference type="PANTHER" id="PTHR30373">
    <property type="entry name" value="UPF0603 PROTEIN YGCG"/>
    <property type="match status" value="1"/>
</dbReference>
<dbReference type="EMBL" id="JBFYGN010000004">
    <property type="protein sequence ID" value="MEX8192205.1"/>
    <property type="molecule type" value="Genomic_DNA"/>
</dbReference>
<organism evidence="3 4">
    <name type="scientific">Comamonas guangdongensis</name>
    <dbReference type="NCBI Taxonomy" id="510515"/>
    <lineage>
        <taxon>Bacteria</taxon>
        <taxon>Pseudomonadati</taxon>
        <taxon>Pseudomonadota</taxon>
        <taxon>Betaproteobacteria</taxon>
        <taxon>Burkholderiales</taxon>
        <taxon>Comamonadaceae</taxon>
        <taxon>Comamonas</taxon>
    </lineage>
</organism>
<evidence type="ECO:0000259" key="2">
    <source>
        <dbReference type="Pfam" id="PF04536"/>
    </source>
</evidence>
<accession>A0ABV3ZRX1</accession>
<dbReference type="Gene3D" id="3.10.310.50">
    <property type="match status" value="1"/>
</dbReference>
<feature type="region of interest" description="Disordered" evidence="1">
    <location>
        <begin position="151"/>
        <end position="182"/>
    </location>
</feature>
<protein>
    <submittedName>
        <fullName evidence="3">TPM domain-containing protein</fullName>
    </submittedName>
</protein>
<evidence type="ECO:0000313" key="3">
    <source>
        <dbReference type="EMBL" id="MEX8192205.1"/>
    </source>
</evidence>
<sequence length="182" mass="20764">MSSVFHRFARLVRHRWAELHLRRALPAATLAELEQLIAHSELGHTGQVRICVEAGLPFSYIWRDATPRQRALSLFGKLRVWDTEHNNGALIYLLLADHAIEIVADRALDRTMSAEQWQTLLSDMQSAFQSGHFSVGLVTALERVSRHLQHHFPRRSEPGHGQDEDHLPDAPVGQQHLPRRNS</sequence>
<feature type="domain" description="TPM" evidence="2">
    <location>
        <begin position="25"/>
        <end position="145"/>
    </location>
</feature>
<dbReference type="RefSeq" id="WP_369337420.1">
    <property type="nucleotide sequence ID" value="NZ_JBFYGN010000004.1"/>
</dbReference>
<name>A0ABV3ZRX1_9BURK</name>
<proteinExistence type="predicted"/>
<dbReference type="Pfam" id="PF04536">
    <property type="entry name" value="TPM_phosphatase"/>
    <property type="match status" value="1"/>
</dbReference>
<evidence type="ECO:0000256" key="1">
    <source>
        <dbReference type="SAM" id="MobiDB-lite"/>
    </source>
</evidence>
<feature type="compositionally biased region" description="Basic and acidic residues" evidence="1">
    <location>
        <begin position="154"/>
        <end position="168"/>
    </location>
</feature>
<comment type="caution">
    <text evidence="3">The sequence shown here is derived from an EMBL/GenBank/DDBJ whole genome shotgun (WGS) entry which is preliminary data.</text>
</comment>